<dbReference type="Proteomes" id="UP000287996">
    <property type="component" value="Unassembled WGS sequence"/>
</dbReference>
<organism evidence="5 6">
    <name type="scientific">Idiomarina tyrosinivorans</name>
    <dbReference type="NCBI Taxonomy" id="1445662"/>
    <lineage>
        <taxon>Bacteria</taxon>
        <taxon>Pseudomonadati</taxon>
        <taxon>Pseudomonadota</taxon>
        <taxon>Gammaproteobacteria</taxon>
        <taxon>Alteromonadales</taxon>
        <taxon>Idiomarinaceae</taxon>
        <taxon>Idiomarina</taxon>
    </lineage>
</organism>
<comment type="subcellular location">
    <subcellularLocation>
        <location evidence="4">Cytoplasm</location>
    </subcellularLocation>
    <subcellularLocation>
        <location evidence="4">Cell membrane</location>
        <topology evidence="4">Peripheral membrane protein</topology>
        <orientation evidence="4">Cytoplasmic side</orientation>
    </subcellularLocation>
</comment>
<dbReference type="AlphaFoldDB" id="A0A432ZTW3"/>
<dbReference type="SUPFAM" id="SSF101322">
    <property type="entry name" value="YcfC-like"/>
    <property type="match status" value="1"/>
</dbReference>
<name>A0A432ZTW3_9GAMM</name>
<dbReference type="RefSeq" id="WP_126840674.1">
    <property type="nucleotide sequence ID" value="NZ_PIQH01000001.1"/>
</dbReference>
<proteinExistence type="inferred from homology"/>
<comment type="caution">
    <text evidence="5">The sequence shown here is derived from an EMBL/GenBank/DDBJ whole genome shotgun (WGS) entry which is preliminary data.</text>
</comment>
<dbReference type="EMBL" id="PIQH01000001">
    <property type="protein sequence ID" value="RUO81329.1"/>
    <property type="molecule type" value="Genomic_DNA"/>
</dbReference>
<keyword evidence="2 4" id="KW-0963">Cytoplasm</keyword>
<accession>A0A432ZTW3</accession>
<comment type="similarity">
    <text evidence="4">Belongs to the HflD family.</text>
</comment>
<dbReference type="HAMAP" id="MF_00695">
    <property type="entry name" value="HflD_protein"/>
    <property type="match status" value="1"/>
</dbReference>
<reference evidence="5 6" key="1">
    <citation type="journal article" date="2011" name="Front. Microbiol.">
        <title>Genomic signatures of strain selection and enhancement in Bacillus atrophaeus var. globigii, a historical biowarfare simulant.</title>
        <authorList>
            <person name="Gibbons H.S."/>
            <person name="Broomall S.M."/>
            <person name="McNew L.A."/>
            <person name="Daligault H."/>
            <person name="Chapman C."/>
            <person name="Bruce D."/>
            <person name="Karavis M."/>
            <person name="Krepps M."/>
            <person name="McGregor P.A."/>
            <person name="Hong C."/>
            <person name="Park K.H."/>
            <person name="Akmal A."/>
            <person name="Feldman A."/>
            <person name="Lin J.S."/>
            <person name="Chang W.E."/>
            <person name="Higgs B.W."/>
            <person name="Demirev P."/>
            <person name="Lindquist J."/>
            <person name="Liem A."/>
            <person name="Fochler E."/>
            <person name="Read T.D."/>
            <person name="Tapia R."/>
            <person name="Johnson S."/>
            <person name="Bishop-Lilly K.A."/>
            <person name="Detter C."/>
            <person name="Han C."/>
            <person name="Sozhamannan S."/>
            <person name="Rosenzweig C.N."/>
            <person name="Skowronski E.W."/>
        </authorList>
    </citation>
    <scope>NUCLEOTIDE SEQUENCE [LARGE SCALE GENOMIC DNA]</scope>
    <source>
        <strain evidence="5 6">CC-PW-9</strain>
    </source>
</reference>
<dbReference type="Gene3D" id="1.10.3890.10">
    <property type="entry name" value="HflD-like"/>
    <property type="match status" value="1"/>
</dbReference>
<sequence>MNDWDDRVLALAGVAQAATCVQRIARTGEVEPAAASHTLINSVFITNPSSTVDVYGSIPQLLPGLRTLLDQIGAARQKDVELTRYIVGMLYLARRLSKKPQQLQALGQRIEQVQRQREMFDFAEHRVLENLASIYKDLISPLAKPMHINGHPDFLSKPANQHHIRALLLAGVRSAILWLQVGGKRRHFIFSRRAMAAAAQQLLRRL</sequence>
<dbReference type="PANTHER" id="PTHR38100:SF1">
    <property type="entry name" value="HIGH FREQUENCY LYSOGENIZATION PROTEIN HFLD"/>
    <property type="match status" value="1"/>
</dbReference>
<dbReference type="GO" id="GO:0005737">
    <property type="term" value="C:cytoplasm"/>
    <property type="evidence" value="ECO:0007669"/>
    <property type="project" value="UniProtKB-SubCell"/>
</dbReference>
<protein>
    <recommendedName>
        <fullName evidence="4">High frequency lysogenization protein HflD homolog</fullName>
    </recommendedName>
</protein>
<gene>
    <name evidence="4" type="primary">hflD</name>
    <name evidence="5" type="ORF">CWI84_00795</name>
</gene>
<evidence type="ECO:0000256" key="1">
    <source>
        <dbReference type="ARBA" id="ARBA00022475"/>
    </source>
</evidence>
<dbReference type="GO" id="GO:0005886">
    <property type="term" value="C:plasma membrane"/>
    <property type="evidence" value="ECO:0007669"/>
    <property type="project" value="UniProtKB-SubCell"/>
</dbReference>
<keyword evidence="6" id="KW-1185">Reference proteome</keyword>
<dbReference type="InterPro" id="IPR035932">
    <property type="entry name" value="HflD-like_sf"/>
</dbReference>
<keyword evidence="3 4" id="KW-0472">Membrane</keyword>
<dbReference type="OrthoDB" id="9788031at2"/>
<keyword evidence="1 4" id="KW-1003">Cell membrane</keyword>
<dbReference type="NCBIfam" id="NF001248">
    <property type="entry name" value="PRK00218.1-4"/>
    <property type="match status" value="1"/>
</dbReference>
<dbReference type="InterPro" id="IPR007451">
    <property type="entry name" value="HflD"/>
</dbReference>
<evidence type="ECO:0000313" key="6">
    <source>
        <dbReference type="Proteomes" id="UP000287996"/>
    </source>
</evidence>
<evidence type="ECO:0000256" key="4">
    <source>
        <dbReference type="HAMAP-Rule" id="MF_00695"/>
    </source>
</evidence>
<dbReference type="Pfam" id="PF04356">
    <property type="entry name" value="DUF489"/>
    <property type="match status" value="1"/>
</dbReference>
<dbReference type="NCBIfam" id="NF001246">
    <property type="entry name" value="PRK00218.1-2"/>
    <property type="match status" value="1"/>
</dbReference>
<evidence type="ECO:0000256" key="2">
    <source>
        <dbReference type="ARBA" id="ARBA00022490"/>
    </source>
</evidence>
<evidence type="ECO:0000313" key="5">
    <source>
        <dbReference type="EMBL" id="RUO81329.1"/>
    </source>
</evidence>
<dbReference type="PANTHER" id="PTHR38100">
    <property type="entry name" value="HIGH FREQUENCY LYSOGENIZATION PROTEIN HFLD"/>
    <property type="match status" value="1"/>
</dbReference>
<evidence type="ECO:0000256" key="3">
    <source>
        <dbReference type="ARBA" id="ARBA00023136"/>
    </source>
</evidence>